<evidence type="ECO:0000313" key="1">
    <source>
        <dbReference type="EMBL" id="CAH2217571.1"/>
    </source>
</evidence>
<dbReference type="AlphaFoldDB" id="A0A8S4QT26"/>
<evidence type="ECO:0000313" key="2">
    <source>
        <dbReference type="Proteomes" id="UP000838756"/>
    </source>
</evidence>
<proteinExistence type="predicted"/>
<reference evidence="1" key="1">
    <citation type="submission" date="2022-03" db="EMBL/GenBank/DDBJ databases">
        <authorList>
            <person name="Lindestad O."/>
        </authorList>
    </citation>
    <scope>NUCLEOTIDE SEQUENCE</scope>
</reference>
<dbReference type="OrthoDB" id="8117402at2759"/>
<accession>A0A8S4QT26</accession>
<protein>
    <submittedName>
        <fullName evidence="1">Jg443 protein</fullName>
    </submittedName>
</protein>
<dbReference type="Proteomes" id="UP000838756">
    <property type="component" value="Unassembled WGS sequence"/>
</dbReference>
<comment type="caution">
    <text evidence="1">The sequence shown here is derived from an EMBL/GenBank/DDBJ whole genome shotgun (WGS) entry which is preliminary data.</text>
</comment>
<name>A0A8S4QT26_9NEOP</name>
<sequence length="49" mass="6076">MNENDDKMKYGECRCCFTMGNHRDLMKEYEFNGIREVYYKIFLECFNVF</sequence>
<dbReference type="EMBL" id="CAKXAJ010018290">
    <property type="protein sequence ID" value="CAH2217571.1"/>
    <property type="molecule type" value="Genomic_DNA"/>
</dbReference>
<organism evidence="1 2">
    <name type="scientific">Pararge aegeria aegeria</name>
    <dbReference type="NCBI Taxonomy" id="348720"/>
    <lineage>
        <taxon>Eukaryota</taxon>
        <taxon>Metazoa</taxon>
        <taxon>Ecdysozoa</taxon>
        <taxon>Arthropoda</taxon>
        <taxon>Hexapoda</taxon>
        <taxon>Insecta</taxon>
        <taxon>Pterygota</taxon>
        <taxon>Neoptera</taxon>
        <taxon>Endopterygota</taxon>
        <taxon>Lepidoptera</taxon>
        <taxon>Glossata</taxon>
        <taxon>Ditrysia</taxon>
        <taxon>Papilionoidea</taxon>
        <taxon>Nymphalidae</taxon>
        <taxon>Satyrinae</taxon>
        <taxon>Satyrini</taxon>
        <taxon>Parargina</taxon>
        <taxon>Pararge</taxon>
    </lineage>
</organism>
<keyword evidence="2" id="KW-1185">Reference proteome</keyword>
<gene>
    <name evidence="1" type="primary">jg443</name>
    <name evidence="1" type="ORF">PAEG_LOCUS5458</name>
</gene>
<feature type="non-terminal residue" evidence="1">
    <location>
        <position position="49"/>
    </location>
</feature>